<keyword evidence="12" id="KW-1185">Reference proteome</keyword>
<comment type="caution">
    <text evidence="11">The sequence shown here is derived from an EMBL/GenBank/DDBJ whole genome shotgun (WGS) entry which is preliminary data.</text>
</comment>
<feature type="transmembrane region" description="Helical" evidence="9">
    <location>
        <begin position="129"/>
        <end position="151"/>
    </location>
</feature>
<evidence type="ECO:0000256" key="9">
    <source>
        <dbReference type="SAM" id="Phobius"/>
    </source>
</evidence>
<dbReference type="Proteomes" id="UP001233314">
    <property type="component" value="Unassembled WGS sequence"/>
</dbReference>
<dbReference type="Gene3D" id="3.30.565.10">
    <property type="entry name" value="Histidine kinase-like ATPase, C-terminal domain"/>
    <property type="match status" value="1"/>
</dbReference>
<keyword evidence="4" id="KW-0808">Transferase</keyword>
<keyword evidence="9" id="KW-1133">Transmembrane helix</keyword>
<keyword evidence="9" id="KW-0812">Transmembrane</keyword>
<evidence type="ECO:0000259" key="10">
    <source>
        <dbReference type="Pfam" id="PF07730"/>
    </source>
</evidence>
<dbReference type="GO" id="GO:0016301">
    <property type="term" value="F:kinase activity"/>
    <property type="evidence" value="ECO:0007669"/>
    <property type="project" value="UniProtKB-KW"/>
</dbReference>
<keyword evidence="8" id="KW-0902">Two-component regulatory system</keyword>
<sequence length="382" mass="41111">MPVDFPSPPLTRRSHVWRYVLCLVISAIGWGSVFGNQWDHHRGLWWLDLGVGSVAYVAVAFRRRSPLSTALLLNAAAAVSGLAAGPAVLAAVSLASRRVYREIALVGLVSFSAGIAFTKIEPQQHQDTWWLDIVVNLVATTAILGWGLYIGSRRELLARLRAEVAQAAAEQERRADQARGAERSRIAREMHDVLAHRISQISMRANAVMFREDLTAEQLREQVGVIQANANEALADLRSVLGVLRDPASGAPLDRPQPTFGDLASLVADEAANGASVTLETDVEGDVPELAGRTAYRIVQEALTNSRKHAPGASVKVSVSGNPHDGLTLVIRNPLGFASSGTPGAGLGLVGLRERAELAGGRLDAGREMSSWVIRGWVPWEK</sequence>
<feature type="domain" description="Signal transduction histidine kinase subgroup 3 dimerisation and phosphoacceptor" evidence="10">
    <location>
        <begin position="182"/>
        <end position="247"/>
    </location>
</feature>
<dbReference type="InterPro" id="IPR036890">
    <property type="entry name" value="HATPase_C_sf"/>
</dbReference>
<feature type="transmembrane region" description="Helical" evidence="9">
    <location>
        <begin position="16"/>
        <end position="36"/>
    </location>
</feature>
<dbReference type="EMBL" id="JAUQTA010000002">
    <property type="protein sequence ID" value="MDO7868994.1"/>
    <property type="molecule type" value="Genomic_DNA"/>
</dbReference>
<evidence type="ECO:0000313" key="12">
    <source>
        <dbReference type="Proteomes" id="UP001233314"/>
    </source>
</evidence>
<evidence type="ECO:0000256" key="2">
    <source>
        <dbReference type="ARBA" id="ARBA00012438"/>
    </source>
</evidence>
<proteinExistence type="predicted"/>
<evidence type="ECO:0000256" key="3">
    <source>
        <dbReference type="ARBA" id="ARBA00022553"/>
    </source>
</evidence>
<evidence type="ECO:0000313" key="11">
    <source>
        <dbReference type="EMBL" id="MDO7868994.1"/>
    </source>
</evidence>
<organism evidence="11 12">
    <name type="scientific">Nocardioides jiangxiensis</name>
    <dbReference type="NCBI Taxonomy" id="3064524"/>
    <lineage>
        <taxon>Bacteria</taxon>
        <taxon>Bacillati</taxon>
        <taxon>Actinomycetota</taxon>
        <taxon>Actinomycetes</taxon>
        <taxon>Propionibacteriales</taxon>
        <taxon>Nocardioidaceae</taxon>
        <taxon>Nocardioides</taxon>
    </lineage>
</organism>
<feature type="transmembrane region" description="Helical" evidence="9">
    <location>
        <begin position="43"/>
        <end position="61"/>
    </location>
</feature>
<evidence type="ECO:0000256" key="5">
    <source>
        <dbReference type="ARBA" id="ARBA00022741"/>
    </source>
</evidence>
<feature type="transmembrane region" description="Helical" evidence="9">
    <location>
        <begin position="67"/>
        <end position="92"/>
    </location>
</feature>
<gene>
    <name evidence="11" type="ORF">Q5722_11510</name>
</gene>
<dbReference type="Pfam" id="PF07730">
    <property type="entry name" value="HisKA_3"/>
    <property type="match status" value="1"/>
</dbReference>
<feature type="transmembrane region" description="Helical" evidence="9">
    <location>
        <begin position="99"/>
        <end position="117"/>
    </location>
</feature>
<evidence type="ECO:0000256" key="7">
    <source>
        <dbReference type="ARBA" id="ARBA00022840"/>
    </source>
</evidence>
<comment type="catalytic activity">
    <reaction evidence="1">
        <text>ATP + protein L-histidine = ADP + protein N-phospho-L-histidine.</text>
        <dbReference type="EC" id="2.7.13.3"/>
    </reaction>
</comment>
<name>A0ABT9B3V1_9ACTN</name>
<evidence type="ECO:0000256" key="8">
    <source>
        <dbReference type="ARBA" id="ARBA00023012"/>
    </source>
</evidence>
<evidence type="ECO:0000256" key="1">
    <source>
        <dbReference type="ARBA" id="ARBA00000085"/>
    </source>
</evidence>
<dbReference type="PANTHER" id="PTHR24421">
    <property type="entry name" value="NITRATE/NITRITE SENSOR PROTEIN NARX-RELATED"/>
    <property type="match status" value="1"/>
</dbReference>
<keyword evidence="3" id="KW-0597">Phosphoprotein</keyword>
<dbReference type="Gene3D" id="1.20.5.1930">
    <property type="match status" value="1"/>
</dbReference>
<reference evidence="11 12" key="1">
    <citation type="submission" date="2023-07" db="EMBL/GenBank/DDBJ databases">
        <title>Nocardioides sp. nov WY-20 isolated from soil.</title>
        <authorList>
            <person name="Liu B."/>
            <person name="Wan Y."/>
        </authorList>
    </citation>
    <scope>NUCLEOTIDE SEQUENCE [LARGE SCALE GENOMIC DNA]</scope>
    <source>
        <strain evidence="11 12">WY-20</strain>
    </source>
</reference>
<dbReference type="PANTHER" id="PTHR24421:SF10">
    <property type="entry name" value="NITRATE_NITRITE SENSOR PROTEIN NARQ"/>
    <property type="match status" value="1"/>
</dbReference>
<evidence type="ECO:0000256" key="4">
    <source>
        <dbReference type="ARBA" id="ARBA00022679"/>
    </source>
</evidence>
<keyword evidence="5" id="KW-0547">Nucleotide-binding</keyword>
<keyword evidence="9" id="KW-0472">Membrane</keyword>
<keyword evidence="7" id="KW-0067">ATP-binding</keyword>
<dbReference type="InterPro" id="IPR011712">
    <property type="entry name" value="Sig_transdc_His_kin_sub3_dim/P"/>
</dbReference>
<protein>
    <recommendedName>
        <fullName evidence="2">histidine kinase</fullName>
        <ecNumber evidence="2">2.7.13.3</ecNumber>
    </recommendedName>
</protein>
<dbReference type="SUPFAM" id="SSF55874">
    <property type="entry name" value="ATPase domain of HSP90 chaperone/DNA topoisomerase II/histidine kinase"/>
    <property type="match status" value="1"/>
</dbReference>
<keyword evidence="6 11" id="KW-0418">Kinase</keyword>
<dbReference type="RefSeq" id="WP_305028414.1">
    <property type="nucleotide sequence ID" value="NZ_JAUQTA010000002.1"/>
</dbReference>
<dbReference type="InterPro" id="IPR050482">
    <property type="entry name" value="Sensor_HK_TwoCompSys"/>
</dbReference>
<dbReference type="EC" id="2.7.13.3" evidence="2"/>
<accession>A0ABT9B3V1</accession>
<evidence type="ECO:0000256" key="6">
    <source>
        <dbReference type="ARBA" id="ARBA00022777"/>
    </source>
</evidence>
<dbReference type="CDD" id="cd16917">
    <property type="entry name" value="HATPase_UhpB-NarQ-NarX-like"/>
    <property type="match status" value="1"/>
</dbReference>